<feature type="region of interest" description="Disordered" evidence="2">
    <location>
        <begin position="1"/>
        <end position="47"/>
    </location>
</feature>
<feature type="region of interest" description="Disordered" evidence="2">
    <location>
        <begin position="295"/>
        <end position="316"/>
    </location>
</feature>
<feature type="coiled-coil region" evidence="1">
    <location>
        <begin position="620"/>
        <end position="651"/>
    </location>
</feature>
<protein>
    <submittedName>
        <fullName evidence="3">Uncharacterized protein</fullName>
    </submittedName>
</protein>
<evidence type="ECO:0000313" key="3">
    <source>
        <dbReference type="EMBL" id="KAK8882802.1"/>
    </source>
</evidence>
<proteinExistence type="predicted"/>
<name>A0ABR2JV92_9EUKA</name>
<evidence type="ECO:0000256" key="1">
    <source>
        <dbReference type="SAM" id="Coils"/>
    </source>
</evidence>
<reference evidence="3 4" key="1">
    <citation type="submission" date="2024-04" db="EMBL/GenBank/DDBJ databases">
        <title>Tritrichomonas musculus Genome.</title>
        <authorList>
            <person name="Alves-Ferreira E."/>
            <person name="Grigg M."/>
            <person name="Lorenzi H."/>
            <person name="Galac M."/>
        </authorList>
    </citation>
    <scope>NUCLEOTIDE SEQUENCE [LARGE SCALE GENOMIC DNA]</scope>
    <source>
        <strain evidence="3 4">EAF2021</strain>
    </source>
</reference>
<evidence type="ECO:0000313" key="4">
    <source>
        <dbReference type="Proteomes" id="UP001470230"/>
    </source>
</evidence>
<gene>
    <name evidence="3" type="ORF">M9Y10_045443</name>
</gene>
<sequence>MKPNALLSTSPLISPQKTPRKSPRRSINDAKIPLSSPSSPTSNTLRPIHKEANIKQVDEFIPEPPLDTQFTNLGRTYGKIKDFFGADEKDNASTSSKSSFNDSNSFNSENLKDGSKENNQFDIEVGITSFSNSLNKLINDISQLYSTASTMRQNSKLIPNTNSQNYFETSTSQIDEQLKKIDTLFSFIYTLQFNVMKEAVQSIQKPKILLGPLFKKLNTSIGNCHKNYINTIWDLCKISLDNEDSDIYEQYFRPLFIGHLSSTIKSLQNLSIGIVKSVNDIVYDPQYNQNQTLNEENAKQKNTEHNDENADDGEELDDDDAKTIELQKNACNIYGSVINHYIVEDYSVISPVLKEYWTIDPKTKIAAEQSTESEENQDIPDEGAQLTSLIFNARCELLNEMYGMLDSLKPKQSYQDENPEEEQNEEEELEEEKEEELDEEQEAENYPLVHLLKGQLTKLSSSYLEEVKTLWLLSTTPKLNRVRSVSEFGTFLVNILKIRVFYKDLSLKLTTASSLFRISVHIGDDNTTTELIKILNRLFTDRLKYLTDIRMNEIQFISSDIPQFFSQLGDIDDKVGNELKQQFTQIYNTKSDKIKTISTQISDSLFVCQKTIFQYHRYLVSKQQKEKAKQEEQLIEEEEEVNDNEDEEMNERVTVFAKLDVSFNDKTHDHLENLKNYLNEIYANVLITTNNSAKENSTKANSEGASVSTVSAIMSASTASAKKARKNAKSKATRKKIEKQLNISERLQVLFTEESIARTYEEMFTSLQSLITVAIRNLDADMADNINKELRRMNTDHLNNLEEIRKLYVEALDIKGTRETEERMTNSQTVSNRIILKSLEESLKDVIEQTIDNYQSNLEQIEEEFKDKLDKSEKEFDKRFKMLEKSDIDDSITNEKKRKIRLTQEEQRQCSELNEREKLIKKLLNERRYEEAEREKRIYESEKVKERDARIKATNDKYKNIRKQKLNIHNRNIKILKDSHDAKIIKNAQEKQKNVDEQKKMLASSVRGIQQRILLFGTKLLQNFAEFGPFDQKVRKDLSVKFDKIVQNIMKEHGLSDVMQPRR</sequence>
<feature type="compositionally biased region" description="Acidic residues" evidence="2">
    <location>
        <begin position="417"/>
        <end position="443"/>
    </location>
</feature>
<comment type="caution">
    <text evidence="3">The sequence shown here is derived from an EMBL/GenBank/DDBJ whole genome shotgun (WGS) entry which is preliminary data.</text>
</comment>
<keyword evidence="1" id="KW-0175">Coiled coil</keyword>
<feature type="compositionally biased region" description="Basic and acidic residues" evidence="2">
    <location>
        <begin position="296"/>
        <end position="308"/>
    </location>
</feature>
<feature type="coiled-coil region" evidence="1">
    <location>
        <begin position="844"/>
        <end position="875"/>
    </location>
</feature>
<feature type="compositionally biased region" description="Low complexity" evidence="2">
    <location>
        <begin position="33"/>
        <end position="46"/>
    </location>
</feature>
<feature type="coiled-coil region" evidence="1">
    <location>
        <begin position="913"/>
        <end position="949"/>
    </location>
</feature>
<keyword evidence="4" id="KW-1185">Reference proteome</keyword>
<dbReference type="Proteomes" id="UP001470230">
    <property type="component" value="Unassembled WGS sequence"/>
</dbReference>
<feature type="compositionally biased region" description="Low complexity" evidence="2">
    <location>
        <begin position="92"/>
        <end position="109"/>
    </location>
</feature>
<feature type="region of interest" description="Disordered" evidence="2">
    <location>
        <begin position="411"/>
        <end position="444"/>
    </location>
</feature>
<dbReference type="EMBL" id="JAPFFF010000009">
    <property type="protein sequence ID" value="KAK8882802.1"/>
    <property type="molecule type" value="Genomic_DNA"/>
</dbReference>
<feature type="compositionally biased region" description="Polar residues" evidence="2">
    <location>
        <begin position="1"/>
        <end position="17"/>
    </location>
</feature>
<accession>A0ABR2JV92</accession>
<feature type="region of interest" description="Disordered" evidence="2">
    <location>
        <begin position="89"/>
        <end position="115"/>
    </location>
</feature>
<evidence type="ECO:0000256" key="2">
    <source>
        <dbReference type="SAM" id="MobiDB-lite"/>
    </source>
</evidence>
<organism evidence="3 4">
    <name type="scientific">Tritrichomonas musculus</name>
    <dbReference type="NCBI Taxonomy" id="1915356"/>
    <lineage>
        <taxon>Eukaryota</taxon>
        <taxon>Metamonada</taxon>
        <taxon>Parabasalia</taxon>
        <taxon>Tritrichomonadida</taxon>
        <taxon>Tritrichomonadidae</taxon>
        <taxon>Tritrichomonas</taxon>
    </lineage>
</organism>